<evidence type="ECO:0000313" key="3">
    <source>
        <dbReference type="Proteomes" id="UP000230233"/>
    </source>
</evidence>
<reference evidence="3" key="1">
    <citation type="submission" date="2017-10" db="EMBL/GenBank/DDBJ databases">
        <title>Rapid genome shrinkage in a self-fertile nematode reveals novel sperm competition proteins.</title>
        <authorList>
            <person name="Yin D."/>
            <person name="Schwarz E.M."/>
            <person name="Thomas C.G."/>
            <person name="Felde R.L."/>
            <person name="Korf I.F."/>
            <person name="Cutter A.D."/>
            <person name="Schartner C.M."/>
            <person name="Ralston E.J."/>
            <person name="Meyer B.J."/>
            <person name="Haag E.S."/>
        </authorList>
    </citation>
    <scope>NUCLEOTIDE SEQUENCE [LARGE SCALE GENOMIC DNA]</scope>
    <source>
        <strain evidence="3">JU1422</strain>
    </source>
</reference>
<dbReference type="OrthoDB" id="5894848at2759"/>
<dbReference type="Proteomes" id="UP000230233">
    <property type="component" value="Chromosome X"/>
</dbReference>
<evidence type="ECO:0000256" key="1">
    <source>
        <dbReference type="SAM" id="MobiDB-lite"/>
    </source>
</evidence>
<feature type="region of interest" description="Disordered" evidence="1">
    <location>
        <begin position="211"/>
        <end position="238"/>
    </location>
</feature>
<name>A0A2G5SN03_9PELO</name>
<protein>
    <recommendedName>
        <fullName evidence="4">Homeobox domain-containing protein</fullName>
    </recommendedName>
</protein>
<comment type="caution">
    <text evidence="2">The sequence shown here is derived from an EMBL/GenBank/DDBJ whole genome shotgun (WGS) entry which is preliminary data.</text>
</comment>
<gene>
    <name evidence="2" type="primary">Cnig_chr_X.g22925</name>
    <name evidence="2" type="ORF">B9Z55_022925</name>
</gene>
<evidence type="ECO:0008006" key="4">
    <source>
        <dbReference type="Google" id="ProtNLM"/>
    </source>
</evidence>
<organism evidence="2 3">
    <name type="scientific">Caenorhabditis nigoni</name>
    <dbReference type="NCBI Taxonomy" id="1611254"/>
    <lineage>
        <taxon>Eukaryota</taxon>
        <taxon>Metazoa</taxon>
        <taxon>Ecdysozoa</taxon>
        <taxon>Nematoda</taxon>
        <taxon>Chromadorea</taxon>
        <taxon>Rhabditida</taxon>
        <taxon>Rhabditina</taxon>
        <taxon>Rhabditomorpha</taxon>
        <taxon>Rhabditoidea</taxon>
        <taxon>Rhabditidae</taxon>
        <taxon>Peloderinae</taxon>
        <taxon>Caenorhabditis</taxon>
    </lineage>
</organism>
<proteinExistence type="predicted"/>
<dbReference type="EMBL" id="PDUG01000006">
    <property type="protein sequence ID" value="PIC16263.1"/>
    <property type="molecule type" value="Genomic_DNA"/>
</dbReference>
<dbReference type="AlphaFoldDB" id="A0A2G5SN03"/>
<accession>A0A2G5SN03</accession>
<keyword evidence="3" id="KW-1185">Reference proteome</keyword>
<evidence type="ECO:0000313" key="2">
    <source>
        <dbReference type="EMBL" id="PIC16263.1"/>
    </source>
</evidence>
<sequence>MPSSQNPLDVQAIGNSDYAISIIKDALTHFWPEHKPQNSPDRHKTIYKHVLEGMIEKGHSAYLSQFAMKKLAEFAETTPQKITAWFVHRRNELKNQKKLELRPLGIRAKRSEADSLVIELLNEAVHMHGSEVEKLWRFGIPEGEKITVDGKKIKPHMKVLIYVFHRFTSIDKNFMIGHTEAALLAETLKLNSPEKVIEWFTKRQNAAKRRAMSLDATNVGPPSKKSKDEEQNDGDDVEYLAPGSPLPQLSVCSTTNQEIILDHIAPCFQDDAIQESCGECFAHFMKNEESYNLLEDNNIFVCKEKNHAKIFSDRTAPCFEIDSSTVLTCSQCYLHYMKYMDSLYPPVMDLELSEGDEDSASTAPIPPLTVCSTTNKAINIEQMAPCYTEGSSMEACGQCEDHCRTYFETIYKPHVVYPEMIGEDSMPQETEEEWNEEITEVVELSGNQAGPVDDVEYDESLGALPDWEYLAKHWAMRQN</sequence>